<dbReference type="Gene3D" id="3.40.630.30">
    <property type="match status" value="1"/>
</dbReference>
<evidence type="ECO:0000259" key="3">
    <source>
        <dbReference type="PROSITE" id="PS51186"/>
    </source>
</evidence>
<protein>
    <submittedName>
        <fullName evidence="4">Acetyltransferase</fullName>
    </submittedName>
</protein>
<keyword evidence="2" id="KW-0012">Acyltransferase</keyword>
<evidence type="ECO:0000256" key="2">
    <source>
        <dbReference type="ARBA" id="ARBA00023315"/>
    </source>
</evidence>
<dbReference type="AlphaFoldDB" id="A0A118DM73"/>
<dbReference type="OrthoDB" id="3389160at2"/>
<dbReference type="Pfam" id="PF00583">
    <property type="entry name" value="Acetyltransf_1"/>
    <property type="match status" value="1"/>
</dbReference>
<dbReference type="Proteomes" id="UP000062788">
    <property type="component" value="Unassembled WGS sequence"/>
</dbReference>
<dbReference type="InterPro" id="IPR016181">
    <property type="entry name" value="Acyl_CoA_acyltransferase"/>
</dbReference>
<dbReference type="CDD" id="cd04301">
    <property type="entry name" value="NAT_SF"/>
    <property type="match status" value="1"/>
</dbReference>
<feature type="domain" description="N-acetyltransferase" evidence="3">
    <location>
        <begin position="8"/>
        <end position="178"/>
    </location>
</feature>
<accession>A0A118DM73</accession>
<proteinExistence type="predicted"/>
<dbReference type="SUPFAM" id="SSF55729">
    <property type="entry name" value="Acyl-CoA N-acyltransferases (Nat)"/>
    <property type="match status" value="1"/>
</dbReference>
<reference evidence="4 5" key="1">
    <citation type="submission" date="2015-11" db="EMBL/GenBank/DDBJ databases">
        <title>Expanding the genomic diversity of Burkholderia species for the development of highly accurate diagnostics.</title>
        <authorList>
            <person name="Sahl J."/>
            <person name="Keim P."/>
            <person name="Wagner D."/>
        </authorList>
    </citation>
    <scope>NUCLEOTIDE SEQUENCE [LARGE SCALE GENOMIC DNA]</scope>
    <source>
        <strain evidence="4 5">TSV85</strain>
    </source>
</reference>
<organism evidence="4 5">
    <name type="scientific">Burkholderia singularis</name>
    <dbReference type="NCBI Taxonomy" id="1503053"/>
    <lineage>
        <taxon>Bacteria</taxon>
        <taxon>Pseudomonadati</taxon>
        <taxon>Pseudomonadota</taxon>
        <taxon>Betaproteobacteria</taxon>
        <taxon>Burkholderiales</taxon>
        <taxon>Burkholderiaceae</taxon>
        <taxon>Burkholderia</taxon>
        <taxon>pseudomallei group</taxon>
    </lineage>
</organism>
<keyword evidence="5" id="KW-1185">Reference proteome</keyword>
<evidence type="ECO:0000313" key="4">
    <source>
        <dbReference type="EMBL" id="KVE24322.1"/>
    </source>
</evidence>
<dbReference type="EMBL" id="LOWA01000055">
    <property type="protein sequence ID" value="KVE24322.1"/>
    <property type="molecule type" value="Genomic_DNA"/>
</dbReference>
<sequence length="178" mass="19091">MNDAIGAIGIRRIGPNEAAAYVDALADVLLDCVDGGASVGFMAPLAPERACAFWRDVAACVARGERVLFVAEQADGRVVGTVQMIVGLPENQPHRADVAKMLVRRDARRQGVARRLLAALDDTARELGKTLLVLDTATGSDAERLYQSAGWQRVGVVPNYALMPDGAPCSTTFHYKRL</sequence>
<comment type="caution">
    <text evidence="4">The sequence shown here is derived from an EMBL/GenBank/DDBJ whole genome shotgun (WGS) entry which is preliminary data.</text>
</comment>
<gene>
    <name evidence="4" type="ORF">WS67_01885</name>
</gene>
<dbReference type="PANTHER" id="PTHR43877">
    <property type="entry name" value="AMINOALKYLPHOSPHONATE N-ACETYLTRANSFERASE-RELATED-RELATED"/>
    <property type="match status" value="1"/>
</dbReference>
<dbReference type="InterPro" id="IPR000182">
    <property type="entry name" value="GNAT_dom"/>
</dbReference>
<dbReference type="GO" id="GO:0016747">
    <property type="term" value="F:acyltransferase activity, transferring groups other than amino-acyl groups"/>
    <property type="evidence" value="ECO:0007669"/>
    <property type="project" value="InterPro"/>
</dbReference>
<name>A0A118DM73_9BURK</name>
<evidence type="ECO:0000313" key="5">
    <source>
        <dbReference type="Proteomes" id="UP000062788"/>
    </source>
</evidence>
<dbReference type="InterPro" id="IPR050832">
    <property type="entry name" value="Bact_Acetyltransf"/>
</dbReference>
<evidence type="ECO:0000256" key="1">
    <source>
        <dbReference type="ARBA" id="ARBA00022679"/>
    </source>
</evidence>
<dbReference type="RefSeq" id="WP_059520008.1">
    <property type="nucleotide sequence ID" value="NZ_LOWA01000055.1"/>
</dbReference>
<keyword evidence="1 4" id="KW-0808">Transferase</keyword>
<dbReference type="PROSITE" id="PS51186">
    <property type="entry name" value="GNAT"/>
    <property type="match status" value="1"/>
</dbReference>